<name>A0A1B7WZQ4_APHFL</name>
<accession>A0A1B7WZQ4</accession>
<organism evidence="1 2">
    <name type="scientific">Aphanizomenon flos-aquae WA102</name>
    <dbReference type="NCBI Taxonomy" id="1710896"/>
    <lineage>
        <taxon>Bacteria</taxon>
        <taxon>Bacillati</taxon>
        <taxon>Cyanobacteriota</taxon>
        <taxon>Cyanophyceae</taxon>
        <taxon>Nostocales</taxon>
        <taxon>Aphanizomenonaceae</taxon>
        <taxon>Aphanizomenon</taxon>
    </lineage>
</organism>
<comment type="caution">
    <text evidence="1">The sequence shown here is derived from an EMBL/GenBank/DDBJ whole genome shotgun (WGS) entry which is preliminary data.</text>
</comment>
<reference evidence="1 2" key="1">
    <citation type="submission" date="2015-09" db="EMBL/GenBank/DDBJ databases">
        <title>Aphanizomenon flos-aquae WA102.</title>
        <authorList>
            <person name="Driscoll C."/>
        </authorList>
    </citation>
    <scope>NUCLEOTIDE SEQUENCE [LARGE SCALE GENOMIC DNA]</scope>
    <source>
        <strain evidence="1">WA102</strain>
    </source>
</reference>
<evidence type="ECO:0000313" key="2">
    <source>
        <dbReference type="Proteomes" id="UP000092093"/>
    </source>
</evidence>
<gene>
    <name evidence="1" type="ORF">AN484_16880</name>
</gene>
<proteinExistence type="predicted"/>
<sequence>MALFFSQCARFICGKMAMSARWHLLESLEANPEFFGGAIGFGIGHSSRGLIPKLPAKAAPPKDLGFFVAC</sequence>
<dbReference type="EMBL" id="LJOW01000096">
    <property type="protein sequence ID" value="OBQ42601.1"/>
    <property type="molecule type" value="Genomic_DNA"/>
</dbReference>
<dbReference type="AlphaFoldDB" id="A0A1B7WZQ4"/>
<dbReference type="Proteomes" id="UP000092093">
    <property type="component" value="Unassembled WGS sequence"/>
</dbReference>
<evidence type="ECO:0000313" key="1">
    <source>
        <dbReference type="EMBL" id="OBQ42601.1"/>
    </source>
</evidence>
<protein>
    <submittedName>
        <fullName evidence="1">Uncharacterized protein</fullName>
    </submittedName>
</protein>